<name>G0NJC8_CAEBE</name>
<dbReference type="OrthoDB" id="5900827at2759"/>
<organism evidence="3">
    <name type="scientific">Caenorhabditis brenneri</name>
    <name type="common">Nematode worm</name>
    <dbReference type="NCBI Taxonomy" id="135651"/>
    <lineage>
        <taxon>Eukaryota</taxon>
        <taxon>Metazoa</taxon>
        <taxon>Ecdysozoa</taxon>
        <taxon>Nematoda</taxon>
        <taxon>Chromadorea</taxon>
        <taxon>Rhabditida</taxon>
        <taxon>Rhabditina</taxon>
        <taxon>Rhabditomorpha</taxon>
        <taxon>Rhabditoidea</taxon>
        <taxon>Rhabditidae</taxon>
        <taxon>Peloderinae</taxon>
        <taxon>Caenorhabditis</taxon>
    </lineage>
</organism>
<protein>
    <submittedName>
        <fullName evidence="2">Uncharacterized protein</fullName>
    </submittedName>
</protein>
<dbReference type="PANTHER" id="PTHR31720:SF3">
    <property type="entry name" value="SERPENTINE RECEPTOR, CLASS Z-RELATED"/>
    <property type="match status" value="1"/>
</dbReference>
<sequence length="290" mass="33653">MNRERDKDTAIFSFLNYSHKTVKLSHVAIYAFICIYSLEHIFYSSTFSFILFFFIAPSAWMLLILCEANQLLISLLAIQRILLHLLPRYEKHLQVSENGMKTMLYLFFILDIFYTVYLFKLRFNDEVSTVRIQLTVDIALYSIVLISALLYIPILISIRKVKYLVSVQENQPQRYIAWQIIVIFVEKVICGLLFIVSIVLNPTTTTECDPEDMIYLLKLHESFLMPLVIEVTYIGCNRRNFLTALTSLKSWRGFKAVFCPWIRATQVEPTGNLAVISSTNMELRAAAVQN</sequence>
<proteinExistence type="predicted"/>
<dbReference type="Pfam" id="PF10325">
    <property type="entry name" value="7TM_GPCR_Srz"/>
    <property type="match status" value="1"/>
</dbReference>
<keyword evidence="3" id="KW-1185">Reference proteome</keyword>
<dbReference type="AlphaFoldDB" id="G0NJC8"/>
<dbReference type="OMA" id="LHESFLM"/>
<reference evidence="3" key="1">
    <citation type="submission" date="2011-07" db="EMBL/GenBank/DDBJ databases">
        <authorList>
            <consortium name="Caenorhabditis brenneri Sequencing and Analysis Consortium"/>
            <person name="Wilson R.K."/>
        </authorList>
    </citation>
    <scope>NUCLEOTIDE SEQUENCE [LARGE SCALE GENOMIC DNA]</scope>
    <source>
        <strain evidence="3">PB2801</strain>
    </source>
</reference>
<feature type="transmembrane region" description="Helical" evidence="1">
    <location>
        <begin position="138"/>
        <end position="156"/>
    </location>
</feature>
<dbReference type="Proteomes" id="UP000008068">
    <property type="component" value="Unassembled WGS sequence"/>
</dbReference>
<accession>G0NJC8</accession>
<dbReference type="InParanoid" id="G0NJC8"/>
<keyword evidence="1" id="KW-0472">Membrane</keyword>
<dbReference type="EMBL" id="GL379895">
    <property type="protein sequence ID" value="EGT32245.1"/>
    <property type="molecule type" value="Genomic_DNA"/>
</dbReference>
<keyword evidence="1" id="KW-1133">Transmembrane helix</keyword>
<feature type="transmembrane region" description="Helical" evidence="1">
    <location>
        <begin position="176"/>
        <end position="200"/>
    </location>
</feature>
<evidence type="ECO:0000313" key="3">
    <source>
        <dbReference type="Proteomes" id="UP000008068"/>
    </source>
</evidence>
<evidence type="ECO:0000256" key="1">
    <source>
        <dbReference type="SAM" id="Phobius"/>
    </source>
</evidence>
<dbReference type="HOGENOM" id="CLU_056063_2_0_1"/>
<gene>
    <name evidence="2" type="ORF">CAEBREN_17669</name>
</gene>
<keyword evidence="1" id="KW-0812">Transmembrane</keyword>
<dbReference type="InterPro" id="IPR018817">
    <property type="entry name" value="7TM_GPCR_serpentine_rcpt_Srz"/>
</dbReference>
<dbReference type="PANTHER" id="PTHR31720">
    <property type="entry name" value="SERPENTINE RECEPTOR, CLASS Z-RELATED"/>
    <property type="match status" value="1"/>
</dbReference>
<evidence type="ECO:0000313" key="2">
    <source>
        <dbReference type="EMBL" id="EGT32245.1"/>
    </source>
</evidence>
<feature type="transmembrane region" description="Helical" evidence="1">
    <location>
        <begin position="99"/>
        <end position="118"/>
    </location>
</feature>
<feature type="transmembrane region" description="Helical" evidence="1">
    <location>
        <begin position="49"/>
        <end position="78"/>
    </location>
</feature>